<dbReference type="AlphaFoldDB" id="A0A388TCS4"/>
<reference evidence="1 2" key="1">
    <citation type="journal article" date="2019" name="ISME J.">
        <title>Genome analyses of uncultured TG2/ZB3 bacteria in 'Margulisbacteria' specifically attached to ectosymbiotic spirochetes of protists in the termite gut.</title>
        <authorList>
            <person name="Utami Y.D."/>
            <person name="Kuwahara H."/>
            <person name="Igai K."/>
            <person name="Murakami T."/>
            <person name="Sugaya K."/>
            <person name="Morikawa T."/>
            <person name="Nagura Y."/>
            <person name="Yuki M."/>
            <person name="Deevong P."/>
            <person name="Inoue T."/>
            <person name="Kihara K."/>
            <person name="Lo N."/>
            <person name="Yamada A."/>
            <person name="Ohkuma M."/>
            <person name="Hongoh Y."/>
        </authorList>
    </citation>
    <scope>NUCLEOTIDE SEQUENCE [LARGE SCALE GENOMIC DNA]</scope>
    <source>
        <strain evidence="1">NkOx7-01</strain>
    </source>
</reference>
<protein>
    <submittedName>
        <fullName evidence="1">Uncharacterized protein</fullName>
    </submittedName>
</protein>
<evidence type="ECO:0000313" key="1">
    <source>
        <dbReference type="EMBL" id="GBR74698.1"/>
    </source>
</evidence>
<evidence type="ECO:0000313" key="2">
    <source>
        <dbReference type="Proteomes" id="UP000269352"/>
    </source>
</evidence>
<name>A0A388TCS4_TERA1</name>
<gene>
    <name evidence="1" type="ORF">NO1_1828</name>
</gene>
<sequence length="47" mass="5508">MTYEVVNTEKNQVVKQFYGMEACYLAASYANDLNEIEQTDKYDFCRA</sequence>
<proteinExistence type="predicted"/>
<comment type="caution">
    <text evidence="1">The sequence shown here is derived from an EMBL/GenBank/DDBJ whole genome shotgun (WGS) entry which is preliminary data.</text>
</comment>
<keyword evidence="2" id="KW-1185">Reference proteome</keyword>
<dbReference type="Proteomes" id="UP000269352">
    <property type="component" value="Unassembled WGS sequence"/>
</dbReference>
<accession>A0A388TCS4</accession>
<dbReference type="EMBL" id="BGZN01000070">
    <property type="protein sequence ID" value="GBR74698.1"/>
    <property type="molecule type" value="Genomic_DNA"/>
</dbReference>
<organism evidence="1 2">
    <name type="scientific">Termititenax aidoneus</name>
    <dbReference type="NCBI Taxonomy" id="2218524"/>
    <lineage>
        <taxon>Bacteria</taxon>
        <taxon>Bacillati</taxon>
        <taxon>Candidatus Margulisiibacteriota</taxon>
        <taxon>Candidatus Termititenacia</taxon>
        <taxon>Candidatus Termititenacales</taxon>
        <taxon>Candidatus Termititenacaceae</taxon>
        <taxon>Candidatus Termititenax</taxon>
    </lineage>
</organism>